<protein>
    <recommendedName>
        <fullName evidence="4">SAP domain-containing protein</fullName>
    </recommendedName>
</protein>
<evidence type="ECO:0000313" key="2">
    <source>
        <dbReference type="EMBL" id="CUS11382.1"/>
    </source>
</evidence>
<feature type="coiled-coil region" evidence="1">
    <location>
        <begin position="128"/>
        <end position="155"/>
    </location>
</feature>
<sequence>MPSKKELQIACRAAGIQQLGTVAELTERLRTYRNHEPSSSPATEDSRYDAILGTQSVVGIEEEMKVTAEAALGKELKKSELDISTAGRETYVSNPRGRGLAGLPERIRILQERDVLSDQMIALQDGKLASQDREIAELKDNVAELERSVVTLTLAGQDYRLLRERFISTFVHDKLENATQSDLETIKEVNITVHGGDAAVDALLYDGIGGRQDTYTFEELYGMHPSDVRNISHQETIDILNLHATVKANKDGTGTEDFYQKFGQFVTEFKRSNFKVTYLSEDHTDRTQMAYLAVRQCPTYTPSTEAYVITKGIPLPRSC</sequence>
<proteinExistence type="predicted"/>
<name>A0A292PUV9_9PEZI</name>
<reference evidence="2" key="1">
    <citation type="submission" date="2015-10" db="EMBL/GenBank/DDBJ databases">
        <authorList>
            <person name="Regsiter A."/>
            <person name="william w."/>
        </authorList>
    </citation>
    <scope>NUCLEOTIDE SEQUENCE</scope>
    <source>
        <strain evidence="2">Montdore</strain>
    </source>
</reference>
<evidence type="ECO:0008006" key="4">
    <source>
        <dbReference type="Google" id="ProtNLM"/>
    </source>
</evidence>
<dbReference type="EMBL" id="LN891023">
    <property type="protein sequence ID" value="CUS11382.1"/>
    <property type="molecule type" value="Genomic_DNA"/>
</dbReference>
<evidence type="ECO:0000256" key="1">
    <source>
        <dbReference type="SAM" id="Coils"/>
    </source>
</evidence>
<dbReference type="Proteomes" id="UP001412239">
    <property type="component" value="Unassembled WGS sequence"/>
</dbReference>
<keyword evidence="3" id="KW-1185">Reference proteome</keyword>
<gene>
    <name evidence="2" type="ORF">GSTUAT00004549001</name>
</gene>
<organism evidence="2 3">
    <name type="scientific">Tuber aestivum</name>
    <name type="common">summer truffle</name>
    <dbReference type="NCBI Taxonomy" id="59557"/>
    <lineage>
        <taxon>Eukaryota</taxon>
        <taxon>Fungi</taxon>
        <taxon>Dikarya</taxon>
        <taxon>Ascomycota</taxon>
        <taxon>Pezizomycotina</taxon>
        <taxon>Pezizomycetes</taxon>
        <taxon>Pezizales</taxon>
        <taxon>Tuberaceae</taxon>
        <taxon>Tuber</taxon>
    </lineage>
</organism>
<evidence type="ECO:0000313" key="3">
    <source>
        <dbReference type="Proteomes" id="UP001412239"/>
    </source>
</evidence>
<dbReference type="AlphaFoldDB" id="A0A292PUV9"/>
<accession>A0A292PUV9</accession>
<keyword evidence="1" id="KW-0175">Coiled coil</keyword>